<evidence type="ECO:0000313" key="3">
    <source>
        <dbReference type="EMBL" id="MFC3290630.1"/>
    </source>
</evidence>
<evidence type="ECO:0000256" key="2">
    <source>
        <dbReference type="SAM" id="SignalP"/>
    </source>
</evidence>
<feature type="chain" id="PRO_5046359080" description="Lipoprotein" evidence="2">
    <location>
        <begin position="29"/>
        <end position="194"/>
    </location>
</feature>
<name>A0ABV7LWJ3_9GAMM</name>
<accession>A0ABV7LWJ3</accession>
<reference evidence="4" key="1">
    <citation type="journal article" date="2019" name="Int. J. Syst. Evol. Microbiol.">
        <title>The Global Catalogue of Microorganisms (GCM) 10K type strain sequencing project: providing services to taxonomists for standard genome sequencing and annotation.</title>
        <authorList>
            <consortium name="The Broad Institute Genomics Platform"/>
            <consortium name="The Broad Institute Genome Sequencing Center for Infectious Disease"/>
            <person name="Wu L."/>
            <person name="Ma J."/>
        </authorList>
    </citation>
    <scope>NUCLEOTIDE SEQUENCE [LARGE SCALE GENOMIC DNA]</scope>
    <source>
        <strain evidence="4">KCTC 12847</strain>
    </source>
</reference>
<dbReference type="EMBL" id="JBHRUH010000003">
    <property type="protein sequence ID" value="MFC3290630.1"/>
    <property type="molecule type" value="Genomic_DNA"/>
</dbReference>
<dbReference type="PANTHER" id="PTHR39335">
    <property type="entry name" value="BLL4220 PROTEIN"/>
    <property type="match status" value="1"/>
</dbReference>
<keyword evidence="2" id="KW-0732">Signal</keyword>
<comment type="caution">
    <text evidence="3">The sequence shown here is derived from an EMBL/GenBank/DDBJ whole genome shotgun (WGS) entry which is preliminary data.</text>
</comment>
<evidence type="ECO:0008006" key="5">
    <source>
        <dbReference type="Google" id="ProtNLM"/>
    </source>
</evidence>
<protein>
    <recommendedName>
        <fullName evidence="5">Lipoprotein</fullName>
    </recommendedName>
</protein>
<dbReference type="Proteomes" id="UP001595640">
    <property type="component" value="Unassembled WGS sequence"/>
</dbReference>
<proteinExistence type="predicted"/>
<dbReference type="InterPro" id="IPR005297">
    <property type="entry name" value="Lipoprotein_repeat"/>
</dbReference>
<dbReference type="RefSeq" id="WP_019019688.1">
    <property type="nucleotide sequence ID" value="NZ_BMXD01000008.1"/>
</dbReference>
<dbReference type="PANTHER" id="PTHR39335:SF1">
    <property type="entry name" value="BLL4220 PROTEIN"/>
    <property type="match status" value="1"/>
</dbReference>
<gene>
    <name evidence="3" type="ORF">ACFOEI_00940</name>
</gene>
<dbReference type="Pfam" id="PF03640">
    <property type="entry name" value="Lipoprotein_15"/>
    <property type="match status" value="2"/>
</dbReference>
<sequence>MTSQPMYRNTFATLLAAGVWIFSASGQAQESASEAMIRTVERAPYGAYLTDHEGISLYMFDNDTRGSQSTCVDVCANAWPPYTTPQPPEADESVDAGKIGLIEREDGDQQVTYAGWPLYYFQGDKQASDALGHNVKHLGASWHLVSPAGERITQGERSGVSPMEVAPSRGEEPASRGQEVHDRTEDVEGADYDA</sequence>
<feature type="signal peptide" evidence="2">
    <location>
        <begin position="1"/>
        <end position="28"/>
    </location>
</feature>
<keyword evidence="4" id="KW-1185">Reference proteome</keyword>
<feature type="region of interest" description="Disordered" evidence="1">
    <location>
        <begin position="153"/>
        <end position="194"/>
    </location>
</feature>
<organism evidence="3 4">
    <name type="scientific">Modicisalibacter luteus</name>
    <dbReference type="NCBI Taxonomy" id="453962"/>
    <lineage>
        <taxon>Bacteria</taxon>
        <taxon>Pseudomonadati</taxon>
        <taxon>Pseudomonadota</taxon>
        <taxon>Gammaproteobacteria</taxon>
        <taxon>Oceanospirillales</taxon>
        <taxon>Halomonadaceae</taxon>
        <taxon>Modicisalibacter</taxon>
    </lineage>
</organism>
<feature type="compositionally biased region" description="Basic and acidic residues" evidence="1">
    <location>
        <begin position="169"/>
        <end position="186"/>
    </location>
</feature>
<evidence type="ECO:0000256" key="1">
    <source>
        <dbReference type="SAM" id="MobiDB-lite"/>
    </source>
</evidence>
<evidence type="ECO:0000313" key="4">
    <source>
        <dbReference type="Proteomes" id="UP001595640"/>
    </source>
</evidence>